<keyword evidence="3" id="KW-1185">Reference proteome</keyword>
<dbReference type="PROSITE" id="PS51725">
    <property type="entry name" value="ABM"/>
    <property type="match status" value="1"/>
</dbReference>
<organism evidence="2 3">
    <name type="scientific">Pseudooceanicola spongiae</name>
    <dbReference type="NCBI Taxonomy" id="2613965"/>
    <lineage>
        <taxon>Bacteria</taxon>
        <taxon>Pseudomonadati</taxon>
        <taxon>Pseudomonadota</taxon>
        <taxon>Alphaproteobacteria</taxon>
        <taxon>Rhodobacterales</taxon>
        <taxon>Paracoccaceae</taxon>
        <taxon>Pseudooceanicola</taxon>
    </lineage>
</organism>
<dbReference type="InterPro" id="IPR007138">
    <property type="entry name" value="ABM_dom"/>
</dbReference>
<dbReference type="Pfam" id="PF03992">
    <property type="entry name" value="ABM"/>
    <property type="match status" value="1"/>
</dbReference>
<name>A0A7L9WSZ9_9RHOB</name>
<dbReference type="PANTHER" id="PTHR33336">
    <property type="entry name" value="QUINOL MONOOXYGENASE YGIN-RELATED"/>
    <property type="match status" value="1"/>
</dbReference>
<dbReference type="PANTHER" id="PTHR33336:SF15">
    <property type="entry name" value="ABM DOMAIN-CONTAINING PROTEIN"/>
    <property type="match status" value="1"/>
</dbReference>
<dbReference type="InterPro" id="IPR050744">
    <property type="entry name" value="AI-2_Isomerase_LsrG"/>
</dbReference>
<proteinExistence type="predicted"/>
<evidence type="ECO:0000313" key="2">
    <source>
        <dbReference type="EMBL" id="QOL82648.1"/>
    </source>
</evidence>
<evidence type="ECO:0000313" key="3">
    <source>
        <dbReference type="Proteomes" id="UP000594118"/>
    </source>
</evidence>
<dbReference type="Proteomes" id="UP000594118">
    <property type="component" value="Chromosome"/>
</dbReference>
<dbReference type="GO" id="GO:0003824">
    <property type="term" value="F:catalytic activity"/>
    <property type="evidence" value="ECO:0007669"/>
    <property type="project" value="TreeGrafter"/>
</dbReference>
<dbReference type="KEGG" id="pshq:F3W81_18575"/>
<feature type="domain" description="ABM" evidence="1">
    <location>
        <begin position="27"/>
        <end position="116"/>
    </location>
</feature>
<protein>
    <recommendedName>
        <fullName evidence="1">ABM domain-containing protein</fullName>
    </recommendedName>
</protein>
<accession>A0A7L9WSZ9</accession>
<gene>
    <name evidence="2" type="ORF">F3W81_18575</name>
</gene>
<dbReference type="InterPro" id="IPR011008">
    <property type="entry name" value="Dimeric_a/b-barrel"/>
</dbReference>
<dbReference type="EMBL" id="CP045201">
    <property type="protein sequence ID" value="QOL82648.1"/>
    <property type="molecule type" value="Genomic_DNA"/>
</dbReference>
<dbReference type="AlphaFoldDB" id="A0A7L9WSZ9"/>
<dbReference type="SUPFAM" id="SSF54909">
    <property type="entry name" value="Dimeric alpha+beta barrel"/>
    <property type="match status" value="1"/>
</dbReference>
<evidence type="ECO:0000259" key="1">
    <source>
        <dbReference type="PROSITE" id="PS51725"/>
    </source>
</evidence>
<sequence>MARTNASDQTPFCIYRSSTMPNDAPTIIIYATYRIEAHDMDEFRDVATRMAEAARSRDGCIFLDVAEEVGAPGTFRLIEGWRDQMALDGHLSSKDFQAILAEAGKLAIVDRRADVYSIASKTSLCTTRCAASTAIPVGPRSILSS</sequence>
<dbReference type="Gene3D" id="3.30.70.100">
    <property type="match status" value="1"/>
</dbReference>
<reference evidence="2 3" key="1">
    <citation type="submission" date="2019-10" db="EMBL/GenBank/DDBJ databases">
        <title>Pseudopuniceibacterium sp. HQ09 islated from Antarctica.</title>
        <authorList>
            <person name="Liao L."/>
            <person name="Su S."/>
            <person name="Chen B."/>
            <person name="Yu Y."/>
        </authorList>
    </citation>
    <scope>NUCLEOTIDE SEQUENCE [LARGE SCALE GENOMIC DNA]</scope>
    <source>
        <strain evidence="2 3">HQ09</strain>
    </source>
</reference>